<dbReference type="Pfam" id="PF00392">
    <property type="entry name" value="GntR"/>
    <property type="match status" value="1"/>
</dbReference>
<dbReference type="SMART" id="SM00345">
    <property type="entry name" value="HTH_GNTR"/>
    <property type="match status" value="1"/>
</dbReference>
<dbReference type="InterPro" id="IPR011663">
    <property type="entry name" value="UTRA"/>
</dbReference>
<dbReference type="Proteomes" id="UP000319213">
    <property type="component" value="Unassembled WGS sequence"/>
</dbReference>
<proteinExistence type="predicted"/>
<dbReference type="InterPro" id="IPR028978">
    <property type="entry name" value="Chorismate_lyase_/UTRA_dom_sf"/>
</dbReference>
<keyword evidence="2" id="KW-0238">DNA-binding</keyword>
<dbReference type="PANTHER" id="PTHR44846:SF17">
    <property type="entry name" value="GNTR-FAMILY TRANSCRIPTIONAL REGULATOR"/>
    <property type="match status" value="1"/>
</dbReference>
<gene>
    <name evidence="5" type="ORF">FHX40_3193</name>
</gene>
<evidence type="ECO:0000256" key="1">
    <source>
        <dbReference type="ARBA" id="ARBA00023015"/>
    </source>
</evidence>
<dbReference type="Gene3D" id="3.40.1410.10">
    <property type="entry name" value="Chorismate lyase-like"/>
    <property type="match status" value="1"/>
</dbReference>
<evidence type="ECO:0000313" key="6">
    <source>
        <dbReference type="Proteomes" id="UP000319213"/>
    </source>
</evidence>
<dbReference type="AlphaFoldDB" id="A0A543J0V4"/>
<dbReference type="Gene3D" id="1.10.10.10">
    <property type="entry name" value="Winged helix-like DNA-binding domain superfamily/Winged helix DNA-binding domain"/>
    <property type="match status" value="1"/>
</dbReference>
<comment type="caution">
    <text evidence="5">The sequence shown here is derived from an EMBL/GenBank/DDBJ whole genome shotgun (WGS) entry which is preliminary data.</text>
</comment>
<dbReference type="GO" id="GO:0003700">
    <property type="term" value="F:DNA-binding transcription factor activity"/>
    <property type="evidence" value="ECO:0007669"/>
    <property type="project" value="InterPro"/>
</dbReference>
<feature type="domain" description="HTH gntR-type" evidence="4">
    <location>
        <begin position="9"/>
        <end position="77"/>
    </location>
</feature>
<dbReference type="InterPro" id="IPR050679">
    <property type="entry name" value="Bact_HTH_transcr_reg"/>
</dbReference>
<sequence>MQRVGVARSTLYQQVASELRRAIYSGELRPGDPLPTEADLMRKSNVSRNTVRLALGELVNEGLISRTPRRGSVVRERRPLLLYPQKELEPQPEGGRQEAFARAVAEVGRKPSQDIEVAIVEPPEDIATRLALPDGELAVVRRRLRYVDDQPFNTNDSYFPLSLVQNSEIARPADITRGANRVLEELGHPQVRMVDDISARMPTSEEVSRLKLEPGTPVVVHVRVGYDPEDMPVRVAVSVLPADKHLIRYELERH</sequence>
<organism evidence="5 6">
    <name type="scientific">Thermopolyspora flexuosa</name>
    <dbReference type="NCBI Taxonomy" id="103836"/>
    <lineage>
        <taxon>Bacteria</taxon>
        <taxon>Bacillati</taxon>
        <taxon>Actinomycetota</taxon>
        <taxon>Actinomycetes</taxon>
        <taxon>Streptosporangiales</taxon>
        <taxon>Streptosporangiaceae</taxon>
        <taxon>Thermopolyspora</taxon>
    </lineage>
</organism>
<dbReference type="SMART" id="SM00866">
    <property type="entry name" value="UTRA"/>
    <property type="match status" value="1"/>
</dbReference>
<keyword evidence="6" id="KW-1185">Reference proteome</keyword>
<protein>
    <submittedName>
        <fullName evidence="5">GntR family transcriptional regulator</fullName>
    </submittedName>
</protein>
<dbReference type="EMBL" id="VFPQ01000001">
    <property type="protein sequence ID" value="TQM76458.1"/>
    <property type="molecule type" value="Genomic_DNA"/>
</dbReference>
<keyword evidence="3" id="KW-0804">Transcription</keyword>
<dbReference type="InterPro" id="IPR036388">
    <property type="entry name" value="WH-like_DNA-bd_sf"/>
</dbReference>
<dbReference type="SUPFAM" id="SSF46785">
    <property type="entry name" value="Winged helix' DNA-binding domain"/>
    <property type="match status" value="1"/>
</dbReference>
<evidence type="ECO:0000256" key="2">
    <source>
        <dbReference type="ARBA" id="ARBA00023125"/>
    </source>
</evidence>
<evidence type="ECO:0000313" key="5">
    <source>
        <dbReference type="EMBL" id="TQM76458.1"/>
    </source>
</evidence>
<reference evidence="5 6" key="1">
    <citation type="submission" date="2019-06" db="EMBL/GenBank/DDBJ databases">
        <title>Sequencing the genomes of 1000 actinobacteria strains.</title>
        <authorList>
            <person name="Klenk H.-P."/>
        </authorList>
    </citation>
    <scope>NUCLEOTIDE SEQUENCE [LARGE SCALE GENOMIC DNA]</scope>
    <source>
        <strain evidence="5 6">DSM 43186</strain>
    </source>
</reference>
<name>A0A543J0V4_9ACTN</name>
<accession>A0A543J0V4</accession>
<evidence type="ECO:0000259" key="4">
    <source>
        <dbReference type="PROSITE" id="PS50949"/>
    </source>
</evidence>
<dbReference type="InterPro" id="IPR036390">
    <property type="entry name" value="WH_DNA-bd_sf"/>
</dbReference>
<dbReference type="GO" id="GO:0045892">
    <property type="term" value="P:negative regulation of DNA-templated transcription"/>
    <property type="evidence" value="ECO:0007669"/>
    <property type="project" value="TreeGrafter"/>
</dbReference>
<dbReference type="PRINTS" id="PR00035">
    <property type="entry name" value="HTHGNTR"/>
</dbReference>
<dbReference type="InterPro" id="IPR000524">
    <property type="entry name" value="Tscrpt_reg_HTH_GntR"/>
</dbReference>
<evidence type="ECO:0000256" key="3">
    <source>
        <dbReference type="ARBA" id="ARBA00023163"/>
    </source>
</evidence>
<dbReference type="PROSITE" id="PS50949">
    <property type="entry name" value="HTH_GNTR"/>
    <property type="match status" value="1"/>
</dbReference>
<dbReference type="CDD" id="cd07377">
    <property type="entry name" value="WHTH_GntR"/>
    <property type="match status" value="1"/>
</dbReference>
<dbReference type="SUPFAM" id="SSF64288">
    <property type="entry name" value="Chorismate lyase-like"/>
    <property type="match status" value="1"/>
</dbReference>
<dbReference type="Pfam" id="PF07702">
    <property type="entry name" value="UTRA"/>
    <property type="match status" value="1"/>
</dbReference>
<dbReference type="GO" id="GO:0003677">
    <property type="term" value="F:DNA binding"/>
    <property type="evidence" value="ECO:0007669"/>
    <property type="project" value="UniProtKB-KW"/>
</dbReference>
<dbReference type="PANTHER" id="PTHR44846">
    <property type="entry name" value="MANNOSYL-D-GLYCERATE TRANSPORT/METABOLISM SYSTEM REPRESSOR MNGR-RELATED"/>
    <property type="match status" value="1"/>
</dbReference>
<keyword evidence="1" id="KW-0805">Transcription regulation</keyword>